<sequence length="308" mass="33125">MGARQPLLPPSLPPPAKKSEAPPPLPSPARAELLSAPHFPSRPPPAGPSSSRPLFPSPPRHGPSSTLFLDSARGKVSPTLFSSPPTTSPATSIAASSKARPKREIGHRHRRQARAKGNDVSTRAAGRSVGSLVGDRIGLIVIGTPSSARPQVDPLRRLPSSWQVDPLRRLPSSWQVRRLACGGYDWFDRHRHPELGSAPGRPAAQAPIKLAGPKARLWGKGRPAAQAPIKLAGPKARLWGKGRPAAQAPIKLAGLKARLWGKGWLLGYFVLIHFYDTPSRARPQVDPLRRLPSSWQVRRLACGGKVGF</sequence>
<reference evidence="2 3" key="1">
    <citation type="journal article" date="2022" name="Nat. Plants">
        <title>Genomes of leafy and leafless Platanthera orchids illuminate the evolution of mycoheterotrophy.</title>
        <authorList>
            <person name="Li M.H."/>
            <person name="Liu K.W."/>
            <person name="Li Z."/>
            <person name="Lu H.C."/>
            <person name="Ye Q.L."/>
            <person name="Zhang D."/>
            <person name="Wang J.Y."/>
            <person name="Li Y.F."/>
            <person name="Zhong Z.M."/>
            <person name="Liu X."/>
            <person name="Yu X."/>
            <person name="Liu D.K."/>
            <person name="Tu X.D."/>
            <person name="Liu B."/>
            <person name="Hao Y."/>
            <person name="Liao X.Y."/>
            <person name="Jiang Y.T."/>
            <person name="Sun W.H."/>
            <person name="Chen J."/>
            <person name="Chen Y.Q."/>
            <person name="Ai Y."/>
            <person name="Zhai J.W."/>
            <person name="Wu S.S."/>
            <person name="Zhou Z."/>
            <person name="Hsiao Y.Y."/>
            <person name="Wu W.L."/>
            <person name="Chen Y.Y."/>
            <person name="Lin Y.F."/>
            <person name="Hsu J.L."/>
            <person name="Li C.Y."/>
            <person name="Wang Z.W."/>
            <person name="Zhao X."/>
            <person name="Zhong W.Y."/>
            <person name="Ma X.K."/>
            <person name="Ma L."/>
            <person name="Huang J."/>
            <person name="Chen G.Z."/>
            <person name="Huang M.Z."/>
            <person name="Huang L."/>
            <person name="Peng D.H."/>
            <person name="Luo Y.B."/>
            <person name="Zou S.Q."/>
            <person name="Chen S.P."/>
            <person name="Lan S."/>
            <person name="Tsai W.C."/>
            <person name="Van de Peer Y."/>
            <person name="Liu Z.J."/>
        </authorList>
    </citation>
    <scope>NUCLEOTIDE SEQUENCE [LARGE SCALE GENOMIC DNA]</scope>
    <source>
        <strain evidence="2">Lor287</strain>
    </source>
</reference>
<keyword evidence="3" id="KW-1185">Reference proteome</keyword>
<proteinExistence type="predicted"/>
<feature type="compositionally biased region" description="Low complexity" evidence="1">
    <location>
        <begin position="28"/>
        <end position="39"/>
    </location>
</feature>
<comment type="caution">
    <text evidence="2">The sequence shown here is derived from an EMBL/GenBank/DDBJ whole genome shotgun (WGS) entry which is preliminary data.</text>
</comment>
<feature type="compositionally biased region" description="Pro residues" evidence="1">
    <location>
        <begin position="7"/>
        <end position="27"/>
    </location>
</feature>
<evidence type="ECO:0000256" key="1">
    <source>
        <dbReference type="SAM" id="MobiDB-lite"/>
    </source>
</evidence>
<evidence type="ECO:0000313" key="2">
    <source>
        <dbReference type="EMBL" id="KAK8952267.1"/>
    </source>
</evidence>
<accession>A0AAP0BWH6</accession>
<protein>
    <submittedName>
        <fullName evidence="2">Uncharacterized protein</fullName>
    </submittedName>
</protein>
<dbReference type="EMBL" id="JBBWWQ010000003">
    <property type="protein sequence ID" value="KAK8952267.1"/>
    <property type="molecule type" value="Genomic_DNA"/>
</dbReference>
<feature type="compositionally biased region" description="Low complexity" evidence="1">
    <location>
        <begin position="77"/>
        <end position="98"/>
    </location>
</feature>
<feature type="compositionally biased region" description="Basic residues" evidence="1">
    <location>
        <begin position="99"/>
        <end position="114"/>
    </location>
</feature>
<organism evidence="2 3">
    <name type="scientific">Platanthera zijinensis</name>
    <dbReference type="NCBI Taxonomy" id="2320716"/>
    <lineage>
        <taxon>Eukaryota</taxon>
        <taxon>Viridiplantae</taxon>
        <taxon>Streptophyta</taxon>
        <taxon>Embryophyta</taxon>
        <taxon>Tracheophyta</taxon>
        <taxon>Spermatophyta</taxon>
        <taxon>Magnoliopsida</taxon>
        <taxon>Liliopsida</taxon>
        <taxon>Asparagales</taxon>
        <taxon>Orchidaceae</taxon>
        <taxon>Orchidoideae</taxon>
        <taxon>Orchideae</taxon>
        <taxon>Orchidinae</taxon>
        <taxon>Platanthera</taxon>
    </lineage>
</organism>
<feature type="region of interest" description="Disordered" evidence="1">
    <location>
        <begin position="1"/>
        <end position="127"/>
    </location>
</feature>
<gene>
    <name evidence="2" type="ORF">KSP39_PZI003871</name>
</gene>
<dbReference type="Proteomes" id="UP001418222">
    <property type="component" value="Unassembled WGS sequence"/>
</dbReference>
<name>A0AAP0BWH6_9ASPA</name>
<evidence type="ECO:0000313" key="3">
    <source>
        <dbReference type="Proteomes" id="UP001418222"/>
    </source>
</evidence>
<dbReference type="AlphaFoldDB" id="A0AAP0BWH6"/>